<reference evidence="2 3" key="1">
    <citation type="submission" date="2016-10" db="EMBL/GenBank/DDBJ databases">
        <title>Genome sequence of Streptomyces sp. MUSC 1.</title>
        <authorList>
            <person name="Lee L.-H."/>
            <person name="Ser H.-L."/>
            <person name="Law J.W.-F."/>
        </authorList>
    </citation>
    <scope>NUCLEOTIDE SEQUENCE [LARGE SCALE GENOMIC DNA]</scope>
    <source>
        <strain evidence="2 3">MUSC 1</strain>
    </source>
</reference>
<name>A0A1S2PP49_9ACTN</name>
<proteinExistence type="predicted"/>
<dbReference type="SUPFAM" id="SSF47336">
    <property type="entry name" value="ACP-like"/>
    <property type="match status" value="1"/>
</dbReference>
<dbReference type="Gene3D" id="1.10.1200.10">
    <property type="entry name" value="ACP-like"/>
    <property type="match status" value="1"/>
</dbReference>
<dbReference type="AlphaFoldDB" id="A0A1S2PP49"/>
<comment type="caution">
    <text evidence="2">The sequence shown here is derived from an EMBL/GenBank/DDBJ whole genome shotgun (WGS) entry which is preliminary data.</text>
</comment>
<evidence type="ECO:0000259" key="1">
    <source>
        <dbReference type="PROSITE" id="PS50075"/>
    </source>
</evidence>
<evidence type="ECO:0000313" key="2">
    <source>
        <dbReference type="EMBL" id="OIJ95372.1"/>
    </source>
</evidence>
<dbReference type="EMBL" id="MLYO01000065">
    <property type="protein sequence ID" value="OIJ95372.1"/>
    <property type="molecule type" value="Genomic_DNA"/>
</dbReference>
<keyword evidence="3" id="KW-1185">Reference proteome</keyword>
<protein>
    <recommendedName>
        <fullName evidence="1">Carrier domain-containing protein</fullName>
    </recommendedName>
</protein>
<dbReference type="InterPro" id="IPR036736">
    <property type="entry name" value="ACP-like_sf"/>
</dbReference>
<accession>A0A1S2PP49</accession>
<evidence type="ECO:0000313" key="3">
    <source>
        <dbReference type="Proteomes" id="UP000179642"/>
    </source>
</evidence>
<feature type="domain" description="Carrier" evidence="1">
    <location>
        <begin position="1"/>
        <end position="73"/>
    </location>
</feature>
<dbReference type="Proteomes" id="UP000179642">
    <property type="component" value="Unassembled WGS sequence"/>
</dbReference>
<gene>
    <name evidence="2" type="ORF">BIV23_34840</name>
</gene>
<dbReference type="Pfam" id="PF00550">
    <property type="entry name" value="PP-binding"/>
    <property type="match status" value="1"/>
</dbReference>
<dbReference type="PROSITE" id="PS50075">
    <property type="entry name" value="CARRIER"/>
    <property type="match status" value="1"/>
</dbReference>
<dbReference type="InterPro" id="IPR009081">
    <property type="entry name" value="PP-bd_ACP"/>
</dbReference>
<sequence length="88" mass="9221">MYETIKVFFAGQLAIPEEELTPDAHLTDIGIDSLALVELALVLEADYGIPVDDDGLKAARTLSELAAVAQKLTARQPVEAATAGINAG</sequence>
<organism evidence="2 3">
    <name type="scientific">Streptomyces monashensis</name>
    <dbReference type="NCBI Taxonomy" id="1678012"/>
    <lineage>
        <taxon>Bacteria</taxon>
        <taxon>Bacillati</taxon>
        <taxon>Actinomycetota</taxon>
        <taxon>Actinomycetes</taxon>
        <taxon>Kitasatosporales</taxon>
        <taxon>Streptomycetaceae</taxon>
        <taxon>Streptomyces</taxon>
    </lineage>
</organism>